<proteinExistence type="predicted"/>
<organism evidence="2 3">
    <name type="scientific">Glossina pallidipes</name>
    <name type="common">Tsetse fly</name>
    <dbReference type="NCBI Taxonomy" id="7398"/>
    <lineage>
        <taxon>Eukaryota</taxon>
        <taxon>Metazoa</taxon>
        <taxon>Ecdysozoa</taxon>
        <taxon>Arthropoda</taxon>
        <taxon>Hexapoda</taxon>
        <taxon>Insecta</taxon>
        <taxon>Pterygota</taxon>
        <taxon>Neoptera</taxon>
        <taxon>Endopterygota</taxon>
        <taxon>Diptera</taxon>
        <taxon>Brachycera</taxon>
        <taxon>Muscomorpha</taxon>
        <taxon>Hippoboscoidea</taxon>
        <taxon>Glossinidae</taxon>
        <taxon>Glossina</taxon>
    </lineage>
</organism>
<evidence type="ECO:0000256" key="1">
    <source>
        <dbReference type="SAM" id="Phobius"/>
    </source>
</evidence>
<sequence length="116" mass="12692">MTGRLCIFYHKLPPNKTHLKVITSRFKSHLKGYFKAAVTEKTKTQKEAQQQQVNMVLNNLEFTNALTPPPAPTTATTTILLLQQAVLNPLAFVAATTAADFAVAAIIISACLSTHR</sequence>
<dbReference type="VEuPathDB" id="VectorBase:GPAI008678"/>
<protein>
    <submittedName>
        <fullName evidence="2">Uncharacterized protein</fullName>
    </submittedName>
</protein>
<reference evidence="2" key="2">
    <citation type="submission" date="2020-05" db="UniProtKB">
        <authorList>
            <consortium name="EnsemblMetazoa"/>
        </authorList>
    </citation>
    <scope>IDENTIFICATION</scope>
    <source>
        <strain evidence="2">IAEA</strain>
    </source>
</reference>
<dbReference type="AlphaFoldDB" id="A0A1A9ZAI4"/>
<feature type="transmembrane region" description="Helical" evidence="1">
    <location>
        <begin position="90"/>
        <end position="112"/>
    </location>
</feature>
<name>A0A1A9ZAI4_GLOPL</name>
<reference evidence="3" key="1">
    <citation type="submission" date="2014-03" db="EMBL/GenBank/DDBJ databases">
        <authorList>
            <person name="Aksoy S."/>
            <person name="Warren W."/>
            <person name="Wilson R.K."/>
        </authorList>
    </citation>
    <scope>NUCLEOTIDE SEQUENCE [LARGE SCALE GENOMIC DNA]</scope>
    <source>
        <strain evidence="3">IAEA</strain>
    </source>
</reference>
<keyword evidence="1" id="KW-0812">Transmembrane</keyword>
<keyword evidence="3" id="KW-1185">Reference proteome</keyword>
<evidence type="ECO:0000313" key="2">
    <source>
        <dbReference type="EnsemblMetazoa" id="GPAI008678-PA"/>
    </source>
</evidence>
<dbReference type="EnsemblMetazoa" id="GPAI008678-RA">
    <property type="protein sequence ID" value="GPAI008678-PA"/>
    <property type="gene ID" value="GPAI008678"/>
</dbReference>
<evidence type="ECO:0000313" key="3">
    <source>
        <dbReference type="Proteomes" id="UP000092445"/>
    </source>
</evidence>
<keyword evidence="1" id="KW-0472">Membrane</keyword>
<accession>A0A1A9ZAI4</accession>
<keyword evidence="1" id="KW-1133">Transmembrane helix</keyword>
<dbReference type="Proteomes" id="UP000092445">
    <property type="component" value="Unassembled WGS sequence"/>
</dbReference>